<reference evidence="3" key="1">
    <citation type="journal article" date="2015" name="Proc. Natl. Acad. Sci. U.S.A.">
        <title>Genome sequencing of adzuki bean (Vigna angularis) provides insight into high starch and low fat accumulation and domestication.</title>
        <authorList>
            <person name="Yang K."/>
            <person name="Tian Z."/>
            <person name="Chen C."/>
            <person name="Luo L."/>
            <person name="Zhao B."/>
            <person name="Wang Z."/>
            <person name="Yu L."/>
            <person name="Li Y."/>
            <person name="Sun Y."/>
            <person name="Li W."/>
            <person name="Chen Y."/>
            <person name="Li Y."/>
            <person name="Zhang Y."/>
            <person name="Ai D."/>
            <person name="Zhao J."/>
            <person name="Shang C."/>
            <person name="Ma Y."/>
            <person name="Wu B."/>
            <person name="Wang M."/>
            <person name="Gao L."/>
            <person name="Sun D."/>
            <person name="Zhang P."/>
            <person name="Guo F."/>
            <person name="Wang W."/>
            <person name="Li Y."/>
            <person name="Wang J."/>
            <person name="Varshney R.K."/>
            <person name="Wang J."/>
            <person name="Ling H.Q."/>
            <person name="Wan P."/>
        </authorList>
    </citation>
    <scope>NUCLEOTIDE SEQUENCE</scope>
    <source>
        <strain evidence="3">cv. Jingnong 6</strain>
    </source>
</reference>
<accession>A0A0L9UMP7</accession>
<evidence type="ECO:0000313" key="1">
    <source>
        <dbReference type="EMBL" id="KAG2371597.1"/>
    </source>
</evidence>
<name>A0A0L9UMP7_PHAAN</name>
<dbReference type="OMA" id="LKMHVAH"/>
<dbReference type="Proteomes" id="UP000053144">
    <property type="component" value="Chromosome 5"/>
</dbReference>
<dbReference type="OrthoDB" id="1349421at2759"/>
<proteinExistence type="predicted"/>
<dbReference type="EMBL" id="CM003375">
    <property type="protein sequence ID" value="KOM44008.1"/>
    <property type="molecule type" value="Genomic_DNA"/>
</dbReference>
<dbReference type="KEGG" id="var:108333141"/>
<organism evidence="2 3">
    <name type="scientific">Phaseolus angularis</name>
    <name type="common">Azuki bean</name>
    <name type="synonym">Vigna angularis</name>
    <dbReference type="NCBI Taxonomy" id="3914"/>
    <lineage>
        <taxon>Eukaryota</taxon>
        <taxon>Viridiplantae</taxon>
        <taxon>Streptophyta</taxon>
        <taxon>Embryophyta</taxon>
        <taxon>Tracheophyta</taxon>
        <taxon>Spermatophyta</taxon>
        <taxon>Magnoliopsida</taxon>
        <taxon>eudicotyledons</taxon>
        <taxon>Gunneridae</taxon>
        <taxon>Pentapetalae</taxon>
        <taxon>rosids</taxon>
        <taxon>fabids</taxon>
        <taxon>Fabales</taxon>
        <taxon>Fabaceae</taxon>
        <taxon>Papilionoideae</taxon>
        <taxon>50 kb inversion clade</taxon>
        <taxon>NPAAA clade</taxon>
        <taxon>indigoferoid/millettioid clade</taxon>
        <taxon>Phaseoleae</taxon>
        <taxon>Vigna</taxon>
    </lineage>
</organism>
<dbReference type="Gramene" id="KOM44008">
    <property type="protein sequence ID" value="KOM44008"/>
    <property type="gene ID" value="LR48_Vigan05g161300"/>
</dbReference>
<reference evidence="2" key="2">
    <citation type="submission" date="2015-02" db="EMBL/GenBank/DDBJ databases">
        <authorList>
            <person name="Chooi Y.-H."/>
        </authorList>
    </citation>
    <scope>NUCLEOTIDE SEQUENCE</scope>
    <source>
        <tissue evidence="2">Seedling</tissue>
    </source>
</reference>
<protein>
    <submittedName>
        <fullName evidence="2">Uncharacterized protein</fullName>
    </submittedName>
</protein>
<reference evidence="1 4" key="3">
    <citation type="submission" date="2020-05" db="EMBL/GenBank/DDBJ databases">
        <title>Vigna angularis (adzuki bean) Var. LongXiaoDou No. 4 denovo assembly.</title>
        <authorList>
            <person name="Xiang H."/>
        </authorList>
    </citation>
    <scope>NUCLEOTIDE SEQUENCE [LARGE SCALE GENOMIC DNA]</scope>
    <source>
        <tissue evidence="1">Leaf</tissue>
    </source>
</reference>
<evidence type="ECO:0000313" key="2">
    <source>
        <dbReference type="EMBL" id="KOM44008.1"/>
    </source>
</evidence>
<sequence length="124" mass="14282">MMGFGPKFRNFSQFKDPQNTKYLNDEDHTTHKGQTKLQLKMHVAHGQNYESAYYAVINQCFFSYGCWLCFFQAVAVSYAEQVVKLMVSFLMVGKGTDETKKELNTQKMGASLIHKTVTFRDMSL</sequence>
<dbReference type="Proteomes" id="UP000743370">
    <property type="component" value="Unassembled WGS sequence"/>
</dbReference>
<evidence type="ECO:0000313" key="3">
    <source>
        <dbReference type="Proteomes" id="UP000053144"/>
    </source>
</evidence>
<gene>
    <name evidence="1" type="ORF">HKW66_Vig0217710</name>
    <name evidence="2" type="ORF">LR48_Vigan05g161300</name>
</gene>
<dbReference type="AlphaFoldDB" id="A0A0L9UMP7"/>
<evidence type="ECO:0000313" key="4">
    <source>
        <dbReference type="Proteomes" id="UP000743370"/>
    </source>
</evidence>
<dbReference type="EMBL" id="JABFOF010000011">
    <property type="protein sequence ID" value="KAG2371597.1"/>
    <property type="molecule type" value="Genomic_DNA"/>
</dbReference>